<dbReference type="Proteomes" id="UP001169066">
    <property type="component" value="Unassembled WGS sequence"/>
</dbReference>
<feature type="transmembrane region" description="Helical" evidence="2">
    <location>
        <begin position="318"/>
        <end position="341"/>
    </location>
</feature>
<feature type="coiled-coil region" evidence="1">
    <location>
        <begin position="128"/>
        <end position="159"/>
    </location>
</feature>
<feature type="transmembrane region" description="Helical" evidence="2">
    <location>
        <begin position="21"/>
        <end position="39"/>
    </location>
</feature>
<accession>A0ABT7QQ88</accession>
<dbReference type="EMBL" id="JAQIBC010000001">
    <property type="protein sequence ID" value="MDM5263150.1"/>
    <property type="molecule type" value="Genomic_DNA"/>
</dbReference>
<comment type="caution">
    <text evidence="4">The sequence shown here is derived from an EMBL/GenBank/DDBJ whole genome shotgun (WGS) entry which is preliminary data.</text>
</comment>
<organism evidence="4 5">
    <name type="scientific">Sulfurovum xiamenensis</name>
    <dbReference type="NCBI Taxonomy" id="3019066"/>
    <lineage>
        <taxon>Bacteria</taxon>
        <taxon>Pseudomonadati</taxon>
        <taxon>Campylobacterota</taxon>
        <taxon>Epsilonproteobacteria</taxon>
        <taxon>Campylobacterales</taxon>
        <taxon>Sulfurovaceae</taxon>
        <taxon>Sulfurovum</taxon>
    </lineage>
</organism>
<reference evidence="4" key="1">
    <citation type="submission" date="2023-01" db="EMBL/GenBank/DDBJ databases">
        <title>Sulfurovum sp. XTW-4 genome assembly.</title>
        <authorList>
            <person name="Wang J."/>
        </authorList>
    </citation>
    <scope>NUCLEOTIDE SEQUENCE</scope>
    <source>
        <strain evidence="4">XTW-4</strain>
    </source>
</reference>
<keyword evidence="5" id="KW-1185">Reference proteome</keyword>
<dbReference type="InterPro" id="IPR025874">
    <property type="entry name" value="DZR"/>
</dbReference>
<feature type="transmembrane region" description="Helical" evidence="2">
    <location>
        <begin position="273"/>
        <end position="298"/>
    </location>
</feature>
<name>A0ABT7QQ88_9BACT</name>
<dbReference type="SUPFAM" id="SSF81665">
    <property type="entry name" value="Calcium ATPase, transmembrane domain M"/>
    <property type="match status" value="1"/>
</dbReference>
<feature type="transmembrane region" description="Helical" evidence="2">
    <location>
        <begin position="232"/>
        <end position="252"/>
    </location>
</feature>
<keyword evidence="1" id="KW-0175">Coiled coil</keyword>
<keyword evidence="2" id="KW-0812">Transmembrane</keyword>
<protein>
    <submittedName>
        <fullName evidence="4">Zinc ribbon domain-containing protein</fullName>
    </submittedName>
</protein>
<dbReference type="RefSeq" id="WP_289401259.1">
    <property type="nucleotide sequence ID" value="NZ_JAQIBC010000001.1"/>
</dbReference>
<keyword evidence="2" id="KW-1133">Transmembrane helix</keyword>
<dbReference type="InterPro" id="IPR023298">
    <property type="entry name" value="ATPase_P-typ_TM_dom_sf"/>
</dbReference>
<feature type="domain" description="DZANK-type" evidence="3">
    <location>
        <begin position="370"/>
        <end position="413"/>
    </location>
</feature>
<proteinExistence type="predicted"/>
<evidence type="ECO:0000256" key="2">
    <source>
        <dbReference type="SAM" id="Phobius"/>
    </source>
</evidence>
<keyword evidence="2" id="KW-0472">Membrane</keyword>
<evidence type="ECO:0000313" key="5">
    <source>
        <dbReference type="Proteomes" id="UP001169066"/>
    </source>
</evidence>
<gene>
    <name evidence="4" type="ORF">PF327_02970</name>
</gene>
<evidence type="ECO:0000313" key="4">
    <source>
        <dbReference type="EMBL" id="MDM5263150.1"/>
    </source>
</evidence>
<dbReference type="Pfam" id="PF12773">
    <property type="entry name" value="DZR"/>
    <property type="match status" value="1"/>
</dbReference>
<evidence type="ECO:0000256" key="1">
    <source>
        <dbReference type="SAM" id="Coils"/>
    </source>
</evidence>
<evidence type="ECO:0000259" key="3">
    <source>
        <dbReference type="Pfam" id="PF12773"/>
    </source>
</evidence>
<sequence length="414" mass="48859">MTKTKSTLFTFNNEPFSKFSIVLIIILDIFLFVTILTGIDSEKDMSPSVSVKYPYQCKNHFDPEYQRSVWNSATRGYIYDTFPFSEYGSFYIPTHSAYYSGQKVQTYIDKRVAPLCTELYEKIAVFALSDLFKNNKELKNNLRNDKRNVLSEINSIERRYNTALFEKISATQQDRDKKIRDKYYTLLEKEKSIDKQIKEIKAVSAYKGYQEYVDFVNTNRETFNKEYDSYAFWQPFISFLYLLKFTLPLLLLSLLAHRFSTSPVRKVSVPNKLVTLISSHIIIITLLPILIDVLRLIFHIIPKRFLEKIITFLYQYGFIFLGYYFLMFLGIVSIGLVVFFIQRSVAKREKLRKEMKEKTLYIDAYNQSRCPNCRNRVDYSKNYCGFCQEELNRVCSVCHKRTPKHIQYCIECGA</sequence>